<name>A0ACC5WA58_PANGG</name>
<reference evidence="1 2" key="1">
    <citation type="journal article" date="2022" name="bioRxiv">
        <title>An ancient truncated duplication of the anti-Mullerian hormone receptor type 2 gene is a potential conserved master sex determinant in the Pangasiidae catfish family.</title>
        <authorList>
            <person name="Wen M."/>
            <person name="Pan Q."/>
            <person name="Jouanno E."/>
            <person name="Montfort J."/>
            <person name="Zahm M."/>
            <person name="Cabau C."/>
            <person name="Klopp C."/>
            <person name="Iampietro C."/>
            <person name="Roques C."/>
            <person name="Bouchez O."/>
            <person name="Castinel A."/>
            <person name="Donnadieu C."/>
            <person name="Parrinello H."/>
            <person name="Poncet C."/>
            <person name="Belmonte E."/>
            <person name="Gautier V."/>
            <person name="Avarre J.-C."/>
            <person name="Dugue R."/>
            <person name="Gustiano R."/>
            <person name="Ha T.T.T."/>
            <person name="Campet M."/>
            <person name="Sriphairoj K."/>
            <person name="Ribolli J."/>
            <person name="de Almeida F.L."/>
            <person name="Desvignes T."/>
            <person name="Postlethwait J.H."/>
            <person name="Bucao C.F."/>
            <person name="Robinson-Rechavi M."/>
            <person name="Bobe J."/>
            <person name="Herpin A."/>
            <person name="Guiguen Y."/>
        </authorList>
    </citation>
    <scope>NUCLEOTIDE SEQUENCE [LARGE SCALE GENOMIC DNA]</scope>
    <source>
        <strain evidence="1">YG-Dec2019</strain>
    </source>
</reference>
<keyword evidence="2" id="KW-1185">Reference proteome</keyword>
<organism evidence="1 2">
    <name type="scientific">Pangasianodon gigas</name>
    <name type="common">Mekong giant catfish</name>
    <name type="synonym">Pangasius gigas</name>
    <dbReference type="NCBI Taxonomy" id="30993"/>
    <lineage>
        <taxon>Eukaryota</taxon>
        <taxon>Metazoa</taxon>
        <taxon>Chordata</taxon>
        <taxon>Craniata</taxon>
        <taxon>Vertebrata</taxon>
        <taxon>Euteleostomi</taxon>
        <taxon>Actinopterygii</taxon>
        <taxon>Neopterygii</taxon>
        <taxon>Teleostei</taxon>
        <taxon>Ostariophysi</taxon>
        <taxon>Siluriformes</taxon>
        <taxon>Pangasiidae</taxon>
        <taxon>Pangasianodon</taxon>
    </lineage>
</organism>
<proteinExistence type="predicted"/>
<evidence type="ECO:0000313" key="2">
    <source>
        <dbReference type="Proteomes" id="UP000829447"/>
    </source>
</evidence>
<accession>A0ACC5WA58</accession>
<protein>
    <submittedName>
        <fullName evidence="1">Uncharacterized protein</fullName>
    </submittedName>
</protein>
<gene>
    <name evidence="1" type="ORF">PGIGA_G00113030</name>
</gene>
<sequence>MQTVLEKKVFLINTLSADASFILQYAQQDKIITKREYNNLNHSNHTQEKIVTNLLDTVMNKGDATCCKLVDLLQREDVQDNFPELQQLFISAPTSRNQENPVNASDEITEYKMSSKPRGLCVIINNVNFDPPLKDRYGAHSDEESLKMVFQWLGFSLHVHKNQTAEQMKDLLKTYSQQQHDGDCFVCCIMSHGSSDGVHGTNGTIVSRDDIFGPFSGKSCPSLINKPKVFFIQACRGKEYHLSVEVQPDSYEEEEVEADAEMEDEASLEMDAVEMSTLPADADFLVARSTVKGYVSFRETISGSWFIQSLCKQLKKYCPKGEDVQTILLCVNKEVSEKAARLRITGIAKQMPVHKVTLRKKLVFRVPIPQ</sequence>
<dbReference type="EMBL" id="CM040455">
    <property type="protein sequence ID" value="MCI4375766.1"/>
    <property type="molecule type" value="Genomic_DNA"/>
</dbReference>
<evidence type="ECO:0000313" key="1">
    <source>
        <dbReference type="EMBL" id="MCI4375766.1"/>
    </source>
</evidence>
<comment type="caution">
    <text evidence="1">The sequence shown here is derived from an EMBL/GenBank/DDBJ whole genome shotgun (WGS) entry which is preliminary data.</text>
</comment>
<dbReference type="Proteomes" id="UP000829447">
    <property type="component" value="Linkage Group LG2"/>
</dbReference>